<dbReference type="EMBL" id="KE344232">
    <property type="protein sequence ID" value="EXB55282.1"/>
    <property type="molecule type" value="Genomic_DNA"/>
</dbReference>
<organism evidence="1 2">
    <name type="scientific">Morus notabilis</name>
    <dbReference type="NCBI Taxonomy" id="981085"/>
    <lineage>
        <taxon>Eukaryota</taxon>
        <taxon>Viridiplantae</taxon>
        <taxon>Streptophyta</taxon>
        <taxon>Embryophyta</taxon>
        <taxon>Tracheophyta</taxon>
        <taxon>Spermatophyta</taxon>
        <taxon>Magnoliopsida</taxon>
        <taxon>eudicotyledons</taxon>
        <taxon>Gunneridae</taxon>
        <taxon>Pentapetalae</taxon>
        <taxon>rosids</taxon>
        <taxon>fabids</taxon>
        <taxon>Rosales</taxon>
        <taxon>Moraceae</taxon>
        <taxon>Moreae</taxon>
        <taxon>Morus</taxon>
    </lineage>
</organism>
<dbReference type="Proteomes" id="UP000030645">
    <property type="component" value="Unassembled WGS sequence"/>
</dbReference>
<name>W9R5Z6_9ROSA</name>
<keyword evidence="2" id="KW-1185">Reference proteome</keyword>
<evidence type="ECO:0000313" key="1">
    <source>
        <dbReference type="EMBL" id="EXB55282.1"/>
    </source>
</evidence>
<accession>W9R5Z6</accession>
<reference evidence="2" key="1">
    <citation type="submission" date="2013-01" db="EMBL/GenBank/DDBJ databases">
        <title>Draft Genome Sequence of a Mulberry Tree, Morus notabilis C.K. Schneid.</title>
        <authorList>
            <person name="He N."/>
            <person name="Zhao S."/>
        </authorList>
    </citation>
    <scope>NUCLEOTIDE SEQUENCE</scope>
</reference>
<evidence type="ECO:0000313" key="2">
    <source>
        <dbReference type="Proteomes" id="UP000030645"/>
    </source>
</evidence>
<protein>
    <submittedName>
        <fullName evidence="1">Uncharacterized protein</fullName>
    </submittedName>
</protein>
<proteinExistence type="predicted"/>
<dbReference type="AlphaFoldDB" id="W9R5Z6"/>
<gene>
    <name evidence="1" type="ORF">L484_017188</name>
</gene>
<sequence>MRKLNCNMLSLLDDELCAGVGDPAQQHCRSTTKGFRTWDGVDAGTGEFILWWLWTRRKHFLIIRHTS</sequence>